<keyword evidence="2" id="KW-0472">Membrane</keyword>
<feature type="transmembrane region" description="Helical" evidence="2">
    <location>
        <begin position="142"/>
        <end position="173"/>
    </location>
</feature>
<dbReference type="CDD" id="cd00093">
    <property type="entry name" value="HTH_XRE"/>
    <property type="match status" value="1"/>
</dbReference>
<evidence type="ECO:0000313" key="4">
    <source>
        <dbReference type="EMBL" id="OPJ64625.1"/>
    </source>
</evidence>
<organism evidence="4 5">
    <name type="scientific">Clostridium oryzae</name>
    <dbReference type="NCBI Taxonomy" id="1450648"/>
    <lineage>
        <taxon>Bacteria</taxon>
        <taxon>Bacillati</taxon>
        <taxon>Bacillota</taxon>
        <taxon>Clostridia</taxon>
        <taxon>Eubacteriales</taxon>
        <taxon>Clostridiaceae</taxon>
        <taxon>Clostridium</taxon>
    </lineage>
</organism>
<proteinExistence type="predicted"/>
<dbReference type="PROSITE" id="PS50943">
    <property type="entry name" value="HTH_CROC1"/>
    <property type="match status" value="1"/>
</dbReference>
<keyword evidence="5" id="KW-1185">Reference proteome</keyword>
<dbReference type="SUPFAM" id="SSF47413">
    <property type="entry name" value="lambda repressor-like DNA-binding domains"/>
    <property type="match status" value="1"/>
</dbReference>
<protein>
    <submittedName>
        <fullName evidence="4">HTH-type transcriptional regulator Xre</fullName>
    </submittedName>
</protein>
<dbReference type="PANTHER" id="PTHR46558">
    <property type="entry name" value="TRACRIPTIONAL REGULATORY PROTEIN-RELATED-RELATED"/>
    <property type="match status" value="1"/>
</dbReference>
<dbReference type="SMART" id="SM00530">
    <property type="entry name" value="HTH_XRE"/>
    <property type="match status" value="1"/>
</dbReference>
<dbReference type="GO" id="GO:0003677">
    <property type="term" value="F:DNA binding"/>
    <property type="evidence" value="ECO:0007669"/>
    <property type="project" value="UniProtKB-KW"/>
</dbReference>
<comment type="caution">
    <text evidence="4">The sequence shown here is derived from an EMBL/GenBank/DDBJ whole genome shotgun (WGS) entry which is preliminary data.</text>
</comment>
<feature type="domain" description="HTH cro/C1-type" evidence="3">
    <location>
        <begin position="17"/>
        <end position="71"/>
    </location>
</feature>
<keyword evidence="2" id="KW-1133">Transmembrane helix</keyword>
<dbReference type="Gene3D" id="1.10.260.40">
    <property type="entry name" value="lambda repressor-like DNA-binding domains"/>
    <property type="match status" value="1"/>
</dbReference>
<dbReference type="STRING" id="1450648.CLORY_04940"/>
<dbReference type="EMBL" id="MZGV01000003">
    <property type="protein sequence ID" value="OPJ64625.1"/>
    <property type="molecule type" value="Genomic_DNA"/>
</dbReference>
<dbReference type="AlphaFoldDB" id="A0A1V4IXX6"/>
<evidence type="ECO:0000256" key="2">
    <source>
        <dbReference type="SAM" id="Phobius"/>
    </source>
</evidence>
<evidence type="ECO:0000313" key="5">
    <source>
        <dbReference type="Proteomes" id="UP000190080"/>
    </source>
</evidence>
<reference evidence="4 5" key="1">
    <citation type="submission" date="2017-03" db="EMBL/GenBank/DDBJ databases">
        <title>Genome sequence of Clostridium oryzae DSM 28571.</title>
        <authorList>
            <person name="Poehlein A."/>
            <person name="Daniel R."/>
        </authorList>
    </citation>
    <scope>NUCLEOTIDE SEQUENCE [LARGE SCALE GENOMIC DNA]</scope>
    <source>
        <strain evidence="4 5">DSM 28571</strain>
    </source>
</reference>
<dbReference type="PANTHER" id="PTHR46558:SF11">
    <property type="entry name" value="HTH-TYPE TRANSCRIPTIONAL REGULATOR XRE"/>
    <property type="match status" value="1"/>
</dbReference>
<dbReference type="InterPro" id="IPR010982">
    <property type="entry name" value="Lambda_DNA-bd_dom_sf"/>
</dbReference>
<name>A0A1V4IXX6_9CLOT</name>
<keyword evidence="1" id="KW-0238">DNA-binding</keyword>
<evidence type="ECO:0000256" key="1">
    <source>
        <dbReference type="ARBA" id="ARBA00023125"/>
    </source>
</evidence>
<dbReference type="Proteomes" id="UP000190080">
    <property type="component" value="Unassembled WGS sequence"/>
</dbReference>
<evidence type="ECO:0000259" key="3">
    <source>
        <dbReference type="PROSITE" id="PS50943"/>
    </source>
</evidence>
<dbReference type="Pfam" id="PF01381">
    <property type="entry name" value="HTH_3"/>
    <property type="match status" value="1"/>
</dbReference>
<sequence>MGYDFYEVMNMSFAENIQKLRKKNGLSQENLAEVIGVSRQAVSKWESGQSYPDTDKLIALSDYFKVTVDEILKGNNPAHVQDVPIRENHEFQQECYPWRYRWHYEYKSKRTLFNMPLVHINIGRGIYTAKGIIAIGTIARGFFALGSIAFGGIAFGALSFGIASFGALALALLFSVGAISIGAIAIGAVAIGIIATGALAIGAFSLGACSIAKYIAVGSYANGHIAIGDTVKGAKTIIVNHHNFNSIKAEQVIKLINHEYPKLWKPIVDWLTFIFN</sequence>
<feature type="transmembrane region" description="Helical" evidence="2">
    <location>
        <begin position="179"/>
        <end position="204"/>
    </location>
</feature>
<dbReference type="InterPro" id="IPR001387">
    <property type="entry name" value="Cro/C1-type_HTH"/>
</dbReference>
<keyword evidence="2" id="KW-0812">Transmembrane</keyword>
<gene>
    <name evidence="4" type="primary">xre_1</name>
    <name evidence="4" type="ORF">CLORY_04940</name>
</gene>
<accession>A0A1V4IXX6</accession>